<dbReference type="Pfam" id="PF00535">
    <property type="entry name" value="Glycos_transf_2"/>
    <property type="match status" value="1"/>
</dbReference>
<dbReference type="SUPFAM" id="SSF53448">
    <property type="entry name" value="Nucleotide-diphospho-sugar transferases"/>
    <property type="match status" value="1"/>
</dbReference>
<accession>A0ABY5VEY6</accession>
<sequence length="308" mass="35236">MPKSVDVIIPTYHPGKEFRELVKRLLVQEYPVDHIFIMNTGEEDWDEQIGMLSDKIVVEHLEKAGFDHGGTRHRAIQKSSADIVICMTQDAMPKDRSLVGSLVESFDDTAVKAAYARQLPARDCGVIECYTREFNYPEQSRIKRKEDLPALGIKTYFCSNVCAAYDRKTYLELGGFVRHTIFNEDMIFAAGLIGHGYAVAYTADARVVHSHNYSGIQQLRRNFDLAVSQAQHPEIFADVPSEGEGIRMVKQTAGYLLRKRPYLIPKLIWQSGCKYLGFRLGRRYERLPKGMVMKLTMNRDYWSRNTKG</sequence>
<dbReference type="InterPro" id="IPR029044">
    <property type="entry name" value="Nucleotide-diphossugar_trans"/>
</dbReference>
<reference evidence="2" key="1">
    <citation type="journal article" date="2022" name="Cell">
        <title>Design, construction, and in vivo augmentation of a complex gut microbiome.</title>
        <authorList>
            <person name="Cheng A.G."/>
            <person name="Ho P.Y."/>
            <person name="Aranda-Diaz A."/>
            <person name="Jain S."/>
            <person name="Yu F.B."/>
            <person name="Meng X."/>
            <person name="Wang M."/>
            <person name="Iakiviak M."/>
            <person name="Nagashima K."/>
            <person name="Zhao A."/>
            <person name="Murugkar P."/>
            <person name="Patil A."/>
            <person name="Atabakhsh K."/>
            <person name="Weakley A."/>
            <person name="Yan J."/>
            <person name="Brumbaugh A.R."/>
            <person name="Higginbottom S."/>
            <person name="Dimas A."/>
            <person name="Shiver A.L."/>
            <person name="Deutschbauer A."/>
            <person name="Neff N."/>
            <person name="Sonnenburg J.L."/>
            <person name="Huang K.C."/>
            <person name="Fischbach M.A."/>
        </authorList>
    </citation>
    <scope>NUCLEOTIDE SEQUENCE</scope>
    <source>
        <strain evidence="2">DSM 19829</strain>
    </source>
</reference>
<evidence type="ECO:0000313" key="2">
    <source>
        <dbReference type="EMBL" id="UWP58445.1"/>
    </source>
</evidence>
<feature type="domain" description="Glycosyltransferase 2-like" evidence="1">
    <location>
        <begin position="7"/>
        <end position="170"/>
    </location>
</feature>
<keyword evidence="3" id="KW-1185">Reference proteome</keyword>
<dbReference type="EMBL" id="CP102290">
    <property type="protein sequence ID" value="UWP58445.1"/>
    <property type="molecule type" value="Genomic_DNA"/>
</dbReference>
<dbReference type="PANTHER" id="PTHR43685:SF13">
    <property type="entry name" value="O ANTIGEN BIOSYNTHESIS RHAMNOSYLTRANSFERASE RFBN"/>
    <property type="match status" value="1"/>
</dbReference>
<name>A0ABY5VEY6_9FIRM</name>
<dbReference type="InterPro" id="IPR001173">
    <property type="entry name" value="Glyco_trans_2-like"/>
</dbReference>
<dbReference type="RefSeq" id="WP_028528231.1">
    <property type="nucleotide sequence ID" value="NZ_CABLBR010000008.1"/>
</dbReference>
<evidence type="ECO:0000313" key="3">
    <source>
        <dbReference type="Proteomes" id="UP001060164"/>
    </source>
</evidence>
<evidence type="ECO:0000259" key="1">
    <source>
        <dbReference type="Pfam" id="PF00535"/>
    </source>
</evidence>
<dbReference type="Gene3D" id="3.90.550.10">
    <property type="entry name" value="Spore Coat Polysaccharide Biosynthesis Protein SpsA, Chain A"/>
    <property type="match status" value="1"/>
</dbReference>
<dbReference type="Proteomes" id="UP001060164">
    <property type="component" value="Chromosome"/>
</dbReference>
<gene>
    <name evidence="2" type="ORF">NQ502_13760</name>
</gene>
<protein>
    <submittedName>
        <fullName evidence="2">Glycosyltransferase</fullName>
    </submittedName>
</protein>
<dbReference type="PANTHER" id="PTHR43685">
    <property type="entry name" value="GLYCOSYLTRANSFERASE"/>
    <property type="match status" value="1"/>
</dbReference>
<proteinExistence type="predicted"/>
<organism evidence="2 3">
    <name type="scientific">Ruminococcus gauvreauii</name>
    <dbReference type="NCBI Taxonomy" id="438033"/>
    <lineage>
        <taxon>Bacteria</taxon>
        <taxon>Bacillati</taxon>
        <taxon>Bacillota</taxon>
        <taxon>Clostridia</taxon>
        <taxon>Eubacteriales</taxon>
        <taxon>Oscillospiraceae</taxon>
        <taxon>Ruminococcus</taxon>
    </lineage>
</organism>
<dbReference type="InterPro" id="IPR050834">
    <property type="entry name" value="Glycosyltransf_2"/>
</dbReference>